<dbReference type="InterPro" id="IPR019428">
    <property type="entry name" value="7TM_GPCR_serpentine_rcpt_Str"/>
</dbReference>
<keyword evidence="2" id="KW-1185">Reference proteome</keyword>
<dbReference type="AlphaFoldDB" id="A0A2A6CNI8"/>
<dbReference type="PANTHER" id="PTHR22943:SF248">
    <property type="entry name" value="SEVEN TM RECEPTOR"/>
    <property type="match status" value="1"/>
</dbReference>
<dbReference type="Pfam" id="PF10326">
    <property type="entry name" value="7TM_GPCR_Str"/>
    <property type="match status" value="1"/>
</dbReference>
<name>A0A2A6CNI8_PRIPA</name>
<sequence length="464" mass="50548">MSLQSALVSVLIFACLATIALAQIAAFGPPGTNVGNDWNNGGNGNWNNGGGDWNNGENHGGYGRPRGGYGRPTPIVKNCLTINMLTVFISDEAYHIFSYSTSVASCIANAMLIYVLAVKLVQNVGPYRWLLISFALVNINYMTEFGFIGLPLSFVGMPTAYGFYSSEMLAMTIQNALTFSTSSVHVLEATIEFSDRVDLPLLSDIYASRVSLCLPICVGALNNFELDLSNRFTVLFSPPWLSSFQRNPWRNWITLAACVDLVFIGSIVTTSMVCLRPCDEFRSVFAPIIMEEYNIDLLAENRPGFLALVLWIPLENGVSVAQASSFVGAVVICFFTLASVSVIAYCIVHIATQVRIENSSYAVAAISCAYAAVIPIFTTYAPVFFVVLSPFLFNVSPGKWGTVALASIQLLPLIDPLLILAFVPRIRYALPFCGHLRVIGPTTSLSERKGETPARKIRITPFSS</sequence>
<protein>
    <submittedName>
        <fullName evidence="1">G protein-coupled receptor</fullName>
    </submittedName>
</protein>
<proteinExistence type="predicted"/>
<accession>A0A2A6CNI8</accession>
<reference evidence="1" key="2">
    <citation type="submission" date="2022-06" db="UniProtKB">
        <authorList>
            <consortium name="EnsemblMetazoa"/>
        </authorList>
    </citation>
    <scope>IDENTIFICATION</scope>
    <source>
        <strain evidence="1">PS312</strain>
    </source>
</reference>
<evidence type="ECO:0000313" key="2">
    <source>
        <dbReference type="Proteomes" id="UP000005239"/>
    </source>
</evidence>
<dbReference type="Proteomes" id="UP000005239">
    <property type="component" value="Unassembled WGS sequence"/>
</dbReference>
<organism evidence="1 2">
    <name type="scientific">Pristionchus pacificus</name>
    <name type="common">Parasitic nematode worm</name>
    <dbReference type="NCBI Taxonomy" id="54126"/>
    <lineage>
        <taxon>Eukaryota</taxon>
        <taxon>Metazoa</taxon>
        <taxon>Ecdysozoa</taxon>
        <taxon>Nematoda</taxon>
        <taxon>Chromadorea</taxon>
        <taxon>Rhabditida</taxon>
        <taxon>Rhabditina</taxon>
        <taxon>Diplogasteromorpha</taxon>
        <taxon>Diplogasteroidea</taxon>
        <taxon>Neodiplogasteridae</taxon>
        <taxon>Pristionchus</taxon>
    </lineage>
</organism>
<dbReference type="EnsemblMetazoa" id="PPA30225.1">
    <property type="protein sequence ID" value="PPA30225.1"/>
    <property type="gene ID" value="WBGene00203093"/>
</dbReference>
<gene>
    <name evidence="1" type="primary">WBGene00203093</name>
</gene>
<reference evidence="2" key="1">
    <citation type="journal article" date="2008" name="Nat. Genet.">
        <title>The Pristionchus pacificus genome provides a unique perspective on nematode lifestyle and parasitism.</title>
        <authorList>
            <person name="Dieterich C."/>
            <person name="Clifton S.W."/>
            <person name="Schuster L.N."/>
            <person name="Chinwalla A."/>
            <person name="Delehaunty K."/>
            <person name="Dinkelacker I."/>
            <person name="Fulton L."/>
            <person name="Fulton R."/>
            <person name="Godfrey J."/>
            <person name="Minx P."/>
            <person name="Mitreva M."/>
            <person name="Roeseler W."/>
            <person name="Tian H."/>
            <person name="Witte H."/>
            <person name="Yang S.P."/>
            <person name="Wilson R.K."/>
            <person name="Sommer R.J."/>
        </authorList>
    </citation>
    <scope>NUCLEOTIDE SEQUENCE [LARGE SCALE GENOMIC DNA]</scope>
    <source>
        <strain evidence="2">PS312</strain>
    </source>
</reference>
<dbReference type="OrthoDB" id="5783895at2759"/>
<accession>A0A8R1UHS9</accession>
<evidence type="ECO:0000313" key="1">
    <source>
        <dbReference type="EnsemblMetazoa" id="PPA30225.1"/>
    </source>
</evidence>
<dbReference type="PANTHER" id="PTHR22943">
    <property type="entry name" value="7-TRANSMEMBRANE DOMAIN RECEPTOR C.ELEGANS"/>
    <property type="match status" value="1"/>
</dbReference>